<feature type="transmembrane region" description="Helical" evidence="1">
    <location>
        <begin position="181"/>
        <end position="200"/>
    </location>
</feature>
<dbReference type="Pfam" id="PF12679">
    <property type="entry name" value="ABC2_membrane_2"/>
    <property type="match status" value="1"/>
</dbReference>
<gene>
    <name evidence="2" type="ORF">QJ521_06780</name>
</gene>
<feature type="transmembrane region" description="Helical" evidence="1">
    <location>
        <begin position="68"/>
        <end position="89"/>
    </location>
</feature>
<evidence type="ECO:0000313" key="2">
    <source>
        <dbReference type="EMBL" id="MDI6453262.1"/>
    </source>
</evidence>
<feature type="transmembrane region" description="Helical" evidence="1">
    <location>
        <begin position="220"/>
        <end position="242"/>
    </location>
</feature>
<keyword evidence="1" id="KW-0472">Membrane</keyword>
<dbReference type="GO" id="GO:0005886">
    <property type="term" value="C:plasma membrane"/>
    <property type="evidence" value="ECO:0007669"/>
    <property type="project" value="UniProtKB-SubCell"/>
</dbReference>
<evidence type="ECO:0000313" key="3">
    <source>
        <dbReference type="Proteomes" id="UP001431532"/>
    </source>
</evidence>
<dbReference type="RefSeq" id="WP_282839692.1">
    <property type="nucleotide sequence ID" value="NZ_JASCXW010000022.1"/>
</dbReference>
<organism evidence="2 3">
    <name type="scientific">Peloplasma aerotolerans</name>
    <dbReference type="NCBI Taxonomy" id="3044389"/>
    <lineage>
        <taxon>Bacteria</taxon>
        <taxon>Bacillati</taxon>
        <taxon>Mycoplasmatota</taxon>
        <taxon>Mollicutes</taxon>
        <taxon>Acholeplasmatales</taxon>
        <taxon>Acholeplasmataceae</taxon>
        <taxon>Peloplasma</taxon>
    </lineage>
</organism>
<feature type="transmembrane region" description="Helical" evidence="1">
    <location>
        <begin position="110"/>
        <end position="136"/>
    </location>
</feature>
<protein>
    <submittedName>
        <fullName evidence="2">ABC transporter permease subunit</fullName>
    </submittedName>
</protein>
<name>A0AAW6U5T5_9MOLU</name>
<accession>A0AAW6U5T5</accession>
<dbReference type="PANTHER" id="PTHR43471">
    <property type="entry name" value="ABC TRANSPORTER PERMEASE"/>
    <property type="match status" value="1"/>
</dbReference>
<sequence>MINFSFLKKELMELIRTPKLIIITSVFVFFAIIGPLTAKYMNELLAMFASDIEISFPDPTHLQSWEQFYSNITSISMIVFLILMTGTVVSEKAKGSVYLVLTKNVTRSSFILCKILAGFILFTAMFLISVLISWYYTWILFDQVIYEGLFLSLLSIYVLGIFFTMVAVTISILFKTTTHAALVAFGAYAFLNILTILTDLNRFNPAGSASLVMRKLMGDAVTPLVLTNIVTSIILTVILIFISTRIFNKQEL</sequence>
<dbReference type="Proteomes" id="UP001431532">
    <property type="component" value="Unassembled WGS sequence"/>
</dbReference>
<comment type="caution">
    <text evidence="2">The sequence shown here is derived from an EMBL/GenBank/DDBJ whole genome shotgun (WGS) entry which is preliminary data.</text>
</comment>
<feature type="transmembrane region" description="Helical" evidence="1">
    <location>
        <begin position="20"/>
        <end position="38"/>
    </location>
</feature>
<evidence type="ECO:0000256" key="1">
    <source>
        <dbReference type="SAM" id="Phobius"/>
    </source>
</evidence>
<feature type="transmembrane region" description="Helical" evidence="1">
    <location>
        <begin position="148"/>
        <end position="174"/>
    </location>
</feature>
<dbReference type="EMBL" id="JASCXW010000022">
    <property type="protein sequence ID" value="MDI6453262.1"/>
    <property type="molecule type" value="Genomic_DNA"/>
</dbReference>
<proteinExistence type="predicted"/>
<keyword evidence="1" id="KW-0812">Transmembrane</keyword>
<dbReference type="GO" id="GO:0140359">
    <property type="term" value="F:ABC-type transporter activity"/>
    <property type="evidence" value="ECO:0007669"/>
    <property type="project" value="InterPro"/>
</dbReference>
<keyword evidence="3" id="KW-1185">Reference proteome</keyword>
<reference evidence="2" key="1">
    <citation type="submission" date="2023-05" db="EMBL/GenBank/DDBJ databases">
        <title>Mariniplasma microaerophilum sp. nov., a novel anaerobic mollicute isolated from terrestrial mud volcano, Taman Peninsula, Russia.</title>
        <authorList>
            <person name="Khomyakova M.A."/>
            <person name="Merkel A.Y."/>
            <person name="Slobodkin A.I."/>
        </authorList>
    </citation>
    <scope>NUCLEOTIDE SEQUENCE</scope>
    <source>
        <strain evidence="2">M4Ah</strain>
    </source>
</reference>
<dbReference type="AlphaFoldDB" id="A0AAW6U5T5"/>
<keyword evidence="1" id="KW-1133">Transmembrane helix</keyword>